<feature type="compositionally biased region" description="Basic and acidic residues" evidence="1">
    <location>
        <begin position="295"/>
        <end position="305"/>
    </location>
</feature>
<feature type="region of interest" description="Disordered" evidence="1">
    <location>
        <begin position="188"/>
        <end position="257"/>
    </location>
</feature>
<protein>
    <submittedName>
        <fullName evidence="2">Uncharacterized protein</fullName>
    </submittedName>
</protein>
<name>A0A0G4FLN7_9ALVE</name>
<dbReference type="AlphaFoldDB" id="A0A0G4FLN7"/>
<proteinExistence type="predicted"/>
<organism evidence="2">
    <name type="scientific">Chromera velia CCMP2878</name>
    <dbReference type="NCBI Taxonomy" id="1169474"/>
    <lineage>
        <taxon>Eukaryota</taxon>
        <taxon>Sar</taxon>
        <taxon>Alveolata</taxon>
        <taxon>Colpodellida</taxon>
        <taxon>Chromeraceae</taxon>
        <taxon>Chromera</taxon>
    </lineage>
</organism>
<sequence length="415" mass="44955">MDELILSESMRDVPSLTFTVRPLVVAKDYPRGDSGPDHPSKVDYSLDPDGHVISRVLEGEVDEEAMKRLMSNVFVCTLCQIGGSTRHKIRDHVNQNLHKFRLDERRERPWLVRQESTTGSFEARLLPEIAARLIQVGVFSWKPLRPHQLPPIASASSTSHASDLPVQSLLSLRGTGLAQSASVGALLPSGLPTGGQGRGFSQEDAASHPAHLAEWPHRIQPDFGSMRHGGPVQREDAPSSSSRTFRHPTHPPRDELMPQVVHQETETPFLLPSSSSSKSGICSSAQCFQVGGRQESSKTNREHAGEVAQKGKRSRDLQSREAENTLSRNDCGTISIRSGSSSSSSDGRRGIPQQVPSAGRPIPRPSLPSTLLPLLLNPTPGHRLPPAALTGVLAASGIRPRNNGNALTPSRPAFV</sequence>
<reference evidence="2" key="1">
    <citation type="submission" date="2014-11" db="EMBL/GenBank/DDBJ databases">
        <authorList>
            <person name="Otto D Thomas"/>
            <person name="Naeem Raeece"/>
        </authorList>
    </citation>
    <scope>NUCLEOTIDE SEQUENCE</scope>
</reference>
<feature type="region of interest" description="Disordered" evidence="1">
    <location>
        <begin position="291"/>
        <end position="366"/>
    </location>
</feature>
<evidence type="ECO:0000313" key="2">
    <source>
        <dbReference type="EMBL" id="CEM14931.1"/>
    </source>
</evidence>
<accession>A0A0G4FLN7</accession>
<gene>
    <name evidence="2" type="ORF">Cvel_17659</name>
</gene>
<dbReference type="VEuPathDB" id="CryptoDB:Cvel_17659"/>
<feature type="compositionally biased region" description="Basic and acidic residues" evidence="1">
    <location>
        <begin position="314"/>
        <end position="323"/>
    </location>
</feature>
<dbReference type="EMBL" id="CDMZ01000466">
    <property type="protein sequence ID" value="CEM14931.1"/>
    <property type="molecule type" value="Genomic_DNA"/>
</dbReference>
<feature type="compositionally biased region" description="Low complexity" evidence="1">
    <location>
        <begin position="334"/>
        <end position="345"/>
    </location>
</feature>
<evidence type="ECO:0000256" key="1">
    <source>
        <dbReference type="SAM" id="MobiDB-lite"/>
    </source>
</evidence>